<feature type="region of interest" description="Disordered" evidence="2">
    <location>
        <begin position="227"/>
        <end position="257"/>
    </location>
</feature>
<feature type="compositionally biased region" description="Low complexity" evidence="2">
    <location>
        <begin position="11"/>
        <end position="20"/>
    </location>
</feature>
<reference evidence="3 4" key="1">
    <citation type="submission" date="2024-02" db="EMBL/GenBank/DDBJ databases">
        <authorList>
            <person name="Chen Y."/>
            <person name="Shah S."/>
            <person name="Dougan E. K."/>
            <person name="Thang M."/>
            <person name="Chan C."/>
        </authorList>
    </citation>
    <scope>NUCLEOTIDE SEQUENCE [LARGE SCALE GENOMIC DNA]</scope>
</reference>
<feature type="compositionally biased region" description="Polar residues" evidence="2">
    <location>
        <begin position="1"/>
        <end position="10"/>
    </location>
</feature>
<comment type="caution">
    <text evidence="3">The sequence shown here is derived from an EMBL/GenBank/DDBJ whole genome shotgun (WGS) entry which is preliminary data.</text>
</comment>
<name>A0ABP0J7R7_9DINO</name>
<evidence type="ECO:0000256" key="1">
    <source>
        <dbReference type="SAM" id="Coils"/>
    </source>
</evidence>
<feature type="compositionally biased region" description="Low complexity" evidence="2">
    <location>
        <begin position="30"/>
        <end position="43"/>
    </location>
</feature>
<evidence type="ECO:0000313" key="4">
    <source>
        <dbReference type="Proteomes" id="UP001642484"/>
    </source>
</evidence>
<feature type="compositionally biased region" description="Basic and acidic residues" evidence="2">
    <location>
        <begin position="44"/>
        <end position="54"/>
    </location>
</feature>
<keyword evidence="1" id="KW-0175">Coiled coil</keyword>
<protein>
    <submittedName>
        <fullName evidence="3">Uncharacterized protein</fullName>
    </submittedName>
</protein>
<organism evidence="3 4">
    <name type="scientific">Durusdinium trenchii</name>
    <dbReference type="NCBI Taxonomy" id="1381693"/>
    <lineage>
        <taxon>Eukaryota</taxon>
        <taxon>Sar</taxon>
        <taxon>Alveolata</taxon>
        <taxon>Dinophyceae</taxon>
        <taxon>Suessiales</taxon>
        <taxon>Symbiodiniaceae</taxon>
        <taxon>Durusdinium</taxon>
    </lineage>
</organism>
<sequence>MPPKRTSNLQAKTTAAGKAKAAPKPKGKPAAKSVAVPKAAPRAAKAEKDKKEKKVAPVLYKENDVNLQMLLAKNKAQLELAVQKAEELEAVVQEERFKAGEAEKRTAAAEAYLNELKERASRTEALQLEVAQAQARAAHAEAKAEVLSELQESFQRNVPEMVRSIAETMLEYTSRRRSQRTLTGACFSGVKPKLEIEDNSDPMPLMPLGVSEDLMKPDRASDQLMKFYGQNGPEEIPSSAETKSDSQSGRSIPKVASRLTDGVAGVFNRAVRSTSGR</sequence>
<keyword evidence="4" id="KW-1185">Reference proteome</keyword>
<dbReference type="Proteomes" id="UP001642484">
    <property type="component" value="Unassembled WGS sequence"/>
</dbReference>
<evidence type="ECO:0000313" key="3">
    <source>
        <dbReference type="EMBL" id="CAK9010293.1"/>
    </source>
</evidence>
<gene>
    <name evidence="3" type="ORF">CCMP2556_LOCUS10014</name>
</gene>
<accession>A0ABP0J7R7</accession>
<proteinExistence type="predicted"/>
<evidence type="ECO:0000256" key="2">
    <source>
        <dbReference type="SAM" id="MobiDB-lite"/>
    </source>
</evidence>
<feature type="region of interest" description="Disordered" evidence="2">
    <location>
        <begin position="1"/>
        <end position="54"/>
    </location>
</feature>
<feature type="coiled-coil region" evidence="1">
    <location>
        <begin position="71"/>
        <end position="150"/>
    </location>
</feature>
<feature type="compositionally biased region" description="Polar residues" evidence="2">
    <location>
        <begin position="239"/>
        <end position="250"/>
    </location>
</feature>
<dbReference type="EMBL" id="CAXAMN010004625">
    <property type="protein sequence ID" value="CAK9010293.1"/>
    <property type="molecule type" value="Genomic_DNA"/>
</dbReference>